<name>A0A1V8SLM5_9PEZI</name>
<dbReference type="EMBL" id="NAJO01000037">
    <property type="protein sequence ID" value="OQO00065.1"/>
    <property type="molecule type" value="Genomic_DNA"/>
</dbReference>
<keyword evidence="2" id="KW-1185">Reference proteome</keyword>
<accession>A0A1V8SLM5</accession>
<evidence type="ECO:0000313" key="1">
    <source>
        <dbReference type="EMBL" id="OQO00065.1"/>
    </source>
</evidence>
<organism evidence="1 2">
    <name type="scientific">Cryoendolithus antarcticus</name>
    <dbReference type="NCBI Taxonomy" id="1507870"/>
    <lineage>
        <taxon>Eukaryota</taxon>
        <taxon>Fungi</taxon>
        <taxon>Dikarya</taxon>
        <taxon>Ascomycota</taxon>
        <taxon>Pezizomycotina</taxon>
        <taxon>Dothideomycetes</taxon>
        <taxon>Dothideomycetidae</taxon>
        <taxon>Cladosporiales</taxon>
        <taxon>Cladosporiaceae</taxon>
        <taxon>Cryoendolithus</taxon>
    </lineage>
</organism>
<evidence type="ECO:0000313" key="2">
    <source>
        <dbReference type="Proteomes" id="UP000192596"/>
    </source>
</evidence>
<proteinExistence type="predicted"/>
<dbReference type="InParanoid" id="A0A1V8SLM5"/>
<protein>
    <submittedName>
        <fullName evidence="1">Uncharacterized protein</fullName>
    </submittedName>
</protein>
<comment type="caution">
    <text evidence="1">The sequence shown here is derived from an EMBL/GenBank/DDBJ whole genome shotgun (WGS) entry which is preliminary data.</text>
</comment>
<reference evidence="2" key="1">
    <citation type="submission" date="2017-03" db="EMBL/GenBank/DDBJ databases">
        <title>Genomes of endolithic fungi from Antarctica.</title>
        <authorList>
            <person name="Coleine C."/>
            <person name="Masonjones S."/>
            <person name="Stajich J.E."/>
        </authorList>
    </citation>
    <scope>NUCLEOTIDE SEQUENCE [LARGE SCALE GENOMIC DNA]</scope>
    <source>
        <strain evidence="2">CCFEE 5527</strain>
    </source>
</reference>
<dbReference type="Proteomes" id="UP000192596">
    <property type="component" value="Unassembled WGS sequence"/>
</dbReference>
<sequence length="249" mass="28082">MAGDTETIMYSTASFLREMGNRRGDSAEGSRIPEPRIISPLVGRRHRRSYTISSPLGTKVNAFPSPLANLRAQTPPVRSRPLHDKENIAPESPLLPDLPTAVSFDVNEGKEPIRPALPRPASTPRARVFHTTSIVNDRFLDVPPLPQDWTQQHDRAICVLDSRNYSPLAIVSKLRRVFPELIGTLTPLMIEKRLRILDQNVDIDYWRIGTASSTSETREQRHVRWETERVDSQTTLAESAATPKVLCYQ</sequence>
<gene>
    <name evidence="1" type="ORF">B0A48_14268</name>
</gene>
<dbReference type="AlphaFoldDB" id="A0A1V8SLM5"/>
<dbReference type="OrthoDB" id="5383839at2759"/>